<dbReference type="Proteomes" id="UP000471166">
    <property type="component" value="Unassembled WGS sequence"/>
</dbReference>
<dbReference type="EMBL" id="JAAGVB010000016">
    <property type="protein sequence ID" value="NEW33331.1"/>
    <property type="molecule type" value="Genomic_DNA"/>
</dbReference>
<accession>A0A6P1CL49</accession>
<dbReference type="PANTHER" id="PTHR43167:SF1">
    <property type="entry name" value="PUTATIVE (AFU_ORTHOLOGUE AFUA_6G01830)-RELATED"/>
    <property type="match status" value="1"/>
</dbReference>
<dbReference type="GO" id="GO:0008168">
    <property type="term" value="F:methyltransferase activity"/>
    <property type="evidence" value="ECO:0007669"/>
    <property type="project" value="UniProtKB-KW"/>
</dbReference>
<evidence type="ECO:0000313" key="2">
    <source>
        <dbReference type="Proteomes" id="UP000471166"/>
    </source>
</evidence>
<organism evidence="1 2">
    <name type="scientific">Nocardia cyriacigeorgica</name>
    <dbReference type="NCBI Taxonomy" id="135487"/>
    <lineage>
        <taxon>Bacteria</taxon>
        <taxon>Bacillati</taxon>
        <taxon>Actinomycetota</taxon>
        <taxon>Actinomycetes</taxon>
        <taxon>Mycobacteriales</taxon>
        <taxon>Nocardiaceae</taxon>
        <taxon>Nocardia</taxon>
    </lineage>
</organism>
<protein>
    <submittedName>
        <fullName evidence="1">Methyltransferase</fullName>
    </submittedName>
</protein>
<keyword evidence="1" id="KW-0489">Methyltransferase</keyword>
<dbReference type="InterPro" id="IPR029063">
    <property type="entry name" value="SAM-dependent_MTases_sf"/>
</dbReference>
<dbReference type="RefSeq" id="WP_163844486.1">
    <property type="nucleotide sequence ID" value="NZ_JAAGVB010000016.1"/>
</dbReference>
<evidence type="ECO:0000313" key="1">
    <source>
        <dbReference type="EMBL" id="NEW33331.1"/>
    </source>
</evidence>
<dbReference type="AlphaFoldDB" id="A0A6P1CL49"/>
<comment type="caution">
    <text evidence="1">The sequence shown here is derived from an EMBL/GenBank/DDBJ whole genome shotgun (WGS) entry which is preliminary data.</text>
</comment>
<dbReference type="Pfam" id="PF13578">
    <property type="entry name" value="Methyltransf_24"/>
    <property type="match status" value="1"/>
</dbReference>
<proteinExistence type="predicted"/>
<keyword evidence="1" id="KW-0808">Transferase</keyword>
<dbReference type="SUPFAM" id="SSF53335">
    <property type="entry name" value="S-adenosyl-L-methionine-dependent methyltransferases"/>
    <property type="match status" value="1"/>
</dbReference>
<dbReference type="PANTHER" id="PTHR43167">
    <property type="entry name" value="PUTATIVE (AFU_ORTHOLOGUE AFUA_6G01830)-RELATED"/>
    <property type="match status" value="1"/>
</dbReference>
<name>A0A6P1CL49_9NOCA</name>
<dbReference type="Gene3D" id="3.40.50.150">
    <property type="entry name" value="Vaccinia Virus protein VP39"/>
    <property type="match status" value="1"/>
</dbReference>
<dbReference type="CDD" id="cd02440">
    <property type="entry name" value="AdoMet_MTases"/>
    <property type="match status" value="1"/>
</dbReference>
<sequence length="230" mass="24953">MTATPLQNHDLDRLVADLQQRSAAQVPAITGYFADRADRGVATDLADLDTAADEFLSDKLVALEHDKALLCHRLCLAMRARRVVEVGTSYGVSTLYLAQAVRLVVEADGGTGVVVGTEHEPAKAAAARDHFIAAGLDSYIDLREGDVRVSLRDLDTPVDLVLIDIWPGVARPALEVVVPKLRRGGVVLIDNTENRPEIYRDVFDYIDDPANGLVTQTLPFRGGLEMVVKG</sequence>
<dbReference type="GO" id="GO:0032259">
    <property type="term" value="P:methylation"/>
    <property type="evidence" value="ECO:0007669"/>
    <property type="project" value="UniProtKB-KW"/>
</dbReference>
<gene>
    <name evidence="1" type="ORF">GV791_12280</name>
</gene>
<reference evidence="1 2" key="1">
    <citation type="submission" date="2020-01" db="EMBL/GenBank/DDBJ databases">
        <title>Genetics and antimicrobial susceptibilities of Nocardia species isolated from the soil; a comparison with species isolated from humans.</title>
        <authorList>
            <person name="Carrasco G."/>
            <person name="Monzon S."/>
            <person name="Sansegundo M."/>
            <person name="Garcia E."/>
            <person name="Garrido N."/>
            <person name="Medina M.J."/>
            <person name="Villalon P."/>
            <person name="Ramirez-Arocha A.C."/>
            <person name="Jimenez P."/>
            <person name="Cuesta I."/>
            <person name="Valdezate S."/>
        </authorList>
    </citation>
    <scope>NUCLEOTIDE SEQUENCE [LARGE SCALE GENOMIC DNA]</scope>
    <source>
        <strain evidence="1 2">CNM20110626</strain>
    </source>
</reference>